<feature type="domain" description="SnoaL-like" evidence="1">
    <location>
        <begin position="23"/>
        <end position="120"/>
    </location>
</feature>
<evidence type="ECO:0000259" key="1">
    <source>
        <dbReference type="Pfam" id="PF12680"/>
    </source>
</evidence>
<organism evidence="2 3">
    <name type="scientific">Novosphingobium mangrovi</name>
    <name type="common">ex Hu et al. 2023</name>
    <dbReference type="NCBI Taxonomy" id="2930094"/>
    <lineage>
        <taxon>Bacteria</taxon>
        <taxon>Pseudomonadati</taxon>
        <taxon>Pseudomonadota</taxon>
        <taxon>Alphaproteobacteria</taxon>
        <taxon>Sphingomonadales</taxon>
        <taxon>Sphingomonadaceae</taxon>
        <taxon>Novosphingobium</taxon>
    </lineage>
</organism>
<dbReference type="InterPro" id="IPR032710">
    <property type="entry name" value="NTF2-like_dom_sf"/>
</dbReference>
<dbReference type="InterPro" id="IPR037401">
    <property type="entry name" value="SnoaL-like"/>
</dbReference>
<comment type="caution">
    <text evidence="2">The sequence shown here is derived from an EMBL/GenBank/DDBJ whole genome shotgun (WGS) entry which is preliminary data.</text>
</comment>
<dbReference type="EMBL" id="JALHAT010000014">
    <property type="protein sequence ID" value="MCJ1961037.1"/>
    <property type="molecule type" value="Genomic_DNA"/>
</dbReference>
<reference evidence="2" key="1">
    <citation type="submission" date="2022-03" db="EMBL/GenBank/DDBJ databases">
        <title>Identification of a novel bacterium isolated from mangrove sediments.</title>
        <authorList>
            <person name="Pan X."/>
        </authorList>
    </citation>
    <scope>NUCLEOTIDE SEQUENCE</scope>
    <source>
        <strain evidence="2">B2637</strain>
    </source>
</reference>
<protein>
    <submittedName>
        <fullName evidence="2">Ester cyclase</fullName>
    </submittedName>
</protein>
<proteinExistence type="predicted"/>
<dbReference type="Pfam" id="PF12680">
    <property type="entry name" value="SnoaL_2"/>
    <property type="match status" value="1"/>
</dbReference>
<gene>
    <name evidence="2" type="ORF">MTR65_10125</name>
</gene>
<dbReference type="SUPFAM" id="SSF54427">
    <property type="entry name" value="NTF2-like"/>
    <property type="match status" value="1"/>
</dbReference>
<evidence type="ECO:0000313" key="3">
    <source>
        <dbReference type="Proteomes" id="UP001162802"/>
    </source>
</evidence>
<dbReference type="Proteomes" id="UP001162802">
    <property type="component" value="Unassembled WGS sequence"/>
</dbReference>
<keyword evidence="3" id="KW-1185">Reference proteome</keyword>
<dbReference type="RefSeq" id="WP_226634281.1">
    <property type="nucleotide sequence ID" value="NZ_JALHAT010000014.1"/>
</dbReference>
<sequence length="138" mass="16006">MNQTTEPETRVYTAQEQANIDHVRTMIREVLDALDPDAVDRFIVPDYIQHNQMVGQGTEPLKQFLREAKVHSPEPCHDIKRIFADGDHVIAHYHLRRWPGDTGYAIMDIFRLENTMVVEHWDVMMEVPSESPNPIGPF</sequence>
<name>A0ABT0ACX4_9SPHN</name>
<evidence type="ECO:0000313" key="2">
    <source>
        <dbReference type="EMBL" id="MCJ1961037.1"/>
    </source>
</evidence>
<dbReference type="Gene3D" id="3.10.450.50">
    <property type="match status" value="1"/>
</dbReference>
<accession>A0ABT0ACX4</accession>